<feature type="domain" description="IPT/TIG" evidence="3">
    <location>
        <begin position="888"/>
        <end position="985"/>
    </location>
</feature>
<dbReference type="InterPro" id="IPR014756">
    <property type="entry name" value="Ig_E-set"/>
</dbReference>
<reference evidence="5" key="1">
    <citation type="journal article" date="2016" name="Nat. Commun.">
        <title>The Gonium pectorale genome demonstrates co-option of cell cycle regulation during the evolution of multicellularity.</title>
        <authorList>
            <person name="Hanschen E.R."/>
            <person name="Marriage T.N."/>
            <person name="Ferris P.J."/>
            <person name="Hamaji T."/>
            <person name="Toyoda A."/>
            <person name="Fujiyama A."/>
            <person name="Neme R."/>
            <person name="Noguchi H."/>
            <person name="Minakuchi Y."/>
            <person name="Suzuki M."/>
            <person name="Kawai-Toyooka H."/>
            <person name="Smith D.R."/>
            <person name="Sparks H."/>
            <person name="Anderson J."/>
            <person name="Bakaric R."/>
            <person name="Luria V."/>
            <person name="Karger A."/>
            <person name="Kirschner M.W."/>
            <person name="Durand P.M."/>
            <person name="Michod R.E."/>
            <person name="Nozaki H."/>
            <person name="Olson B.J."/>
        </authorList>
    </citation>
    <scope>NUCLEOTIDE SEQUENCE [LARGE SCALE GENOMIC DNA]</scope>
    <source>
        <strain evidence="5">NIES-2863</strain>
    </source>
</reference>
<dbReference type="PANTHER" id="PTHR46769:SF2">
    <property type="entry name" value="FIBROCYSTIN-L ISOFORM 2 PRECURSOR-RELATED"/>
    <property type="match status" value="1"/>
</dbReference>
<dbReference type="InterPro" id="IPR002909">
    <property type="entry name" value="IPT_dom"/>
</dbReference>
<keyword evidence="1" id="KW-0732">Signal</keyword>
<evidence type="ECO:0000259" key="3">
    <source>
        <dbReference type="Pfam" id="PF01833"/>
    </source>
</evidence>
<name>A0A150G8D3_GONPE</name>
<feature type="region of interest" description="Disordered" evidence="2">
    <location>
        <begin position="450"/>
        <end position="475"/>
    </location>
</feature>
<keyword evidence="5" id="KW-1185">Reference proteome</keyword>
<sequence>MDGLTCETSPGLSGTYWVNVTVSPAGGPDEGADVAAVTAGAWGFTYTAARTPVVRAVRPAAGPPGSRISVIGDPVALVTSDCGPTATGDSECLDGVWVGAHRCGLPLLAGASDLYDVGPWRPTWGDSTFAVNCTVPQPERNNPRLPSRVPGLGVSGPYNVTPAFAASSRGGRAAVGESAWMYTADGVPYMYGQYAQVFGVSPPVGSTAGGTLVTITGRGFPRIRSPSAAAAVRAVLAGAPCAVQESTYDKLTCVTSAPPSDAGPKAGPVRGLYPGMRGAQYELVSAPEGGQGLLPALEELWWLAGTAAAAATTGASGSGSGGGNYSGVLMGRVEGREEDVGTPRSCARIRGFFTAPRAAAYTFYASDGDFVQLNGSWRRLQDDSEASRLVLQTSYSLAALNISEGAAPPAGLPPPQPPMPVSLAAGQPLLLELTHCSVAPRPAVPQLSVRVATSSTNSTSGGSGGGTPLPQPPLNSAPEVQRVRVATGVWRPPSIQLSYLYSSAEPVSGLSWSIGLNGWPTVSVRLAATAPEIRELLASRLGSPVSESLLPSGFGVRRALAGGSLTLEVAVEQSLLGRLDVTSPPRIVALPPLGPVNPAATSTDGCQFANPLAQPLLGTRAQAAFDGPPTDGPALAPLEAERFAVSWQALPRVAAAGSTAPRGAWRLSAPPGSRAWSGSPTALLAFNATAEQLAAAVRALTGVADVEVSHARAVRQGSYLSYTWNVTFLAGAPAPLCGGHAPPSGTVRVSHGSWCEFVELDVLDDPEDVLRVKLSALPGVSLPRAVRRTVGNGHVDLEVRFDPVATPGDLAPLRVADTRGLCGEGVTAAVVTDADGSADQLFQPLPADLVQLPVGSPGAVQLAVGGIAASCASAAGHCAYAGDAGATPVVASLDPEVLLVADAQGTSQLHIRGQRLAPPANSTTAAATAATSANSATGAANVTVTIGGVGCPLASANDTDIVCQLASDALPAGAYPVEVRVPGRGYAAGAPALQLHNLAVFGMEPRGLASEGASLVRLFGRGFAPNAAASNSSGSASDGSGAAGGGGGGGVVDPCSRLRLQIGGVACGLVSCGAELLTALYPGIGGVGPEYTELPVVVQVLAADGSVWLSYQAPEPAFFTTSAAAILSVSAAATNVSAEGEDGGSSGGGGGSGALPATGGTVGVVLSAAVNPSAVEGLYLVPQLDLVFNGTAAGVNTTTATSSGGSSSSSAGALL</sequence>
<evidence type="ECO:0000313" key="5">
    <source>
        <dbReference type="Proteomes" id="UP000075714"/>
    </source>
</evidence>
<comment type="caution">
    <text evidence="4">The sequence shown here is derived from an EMBL/GenBank/DDBJ whole genome shotgun (WGS) entry which is preliminary data.</text>
</comment>
<dbReference type="CDD" id="cd00603">
    <property type="entry name" value="IPT_PCSR"/>
    <property type="match status" value="2"/>
</dbReference>
<accession>A0A150G8D3</accession>
<dbReference type="AlphaFoldDB" id="A0A150G8D3"/>
<organism evidence="4 5">
    <name type="scientific">Gonium pectorale</name>
    <name type="common">Green alga</name>
    <dbReference type="NCBI Taxonomy" id="33097"/>
    <lineage>
        <taxon>Eukaryota</taxon>
        <taxon>Viridiplantae</taxon>
        <taxon>Chlorophyta</taxon>
        <taxon>core chlorophytes</taxon>
        <taxon>Chlorophyceae</taxon>
        <taxon>CS clade</taxon>
        <taxon>Chlamydomonadales</taxon>
        <taxon>Volvocaceae</taxon>
        <taxon>Gonium</taxon>
    </lineage>
</organism>
<feature type="domain" description="IPT/TIG" evidence="3">
    <location>
        <begin position="199"/>
        <end position="257"/>
    </location>
</feature>
<dbReference type="STRING" id="33097.A0A150G8D3"/>
<dbReference type="InterPro" id="IPR052387">
    <property type="entry name" value="Fibrocystin"/>
</dbReference>
<dbReference type="EMBL" id="LSYV01000048">
    <property type="protein sequence ID" value="KXZ46107.1"/>
    <property type="molecule type" value="Genomic_DNA"/>
</dbReference>
<evidence type="ECO:0000256" key="2">
    <source>
        <dbReference type="SAM" id="MobiDB-lite"/>
    </source>
</evidence>
<dbReference type="InterPro" id="IPR013783">
    <property type="entry name" value="Ig-like_fold"/>
</dbReference>
<evidence type="ECO:0000313" key="4">
    <source>
        <dbReference type="EMBL" id="KXZ46107.1"/>
    </source>
</evidence>
<proteinExistence type="predicted"/>
<dbReference type="PANTHER" id="PTHR46769">
    <property type="entry name" value="POLYCYSTIC KIDNEY AND HEPATIC DISEASE 1 (AUTOSOMAL RECESSIVE)-LIKE 1"/>
    <property type="match status" value="1"/>
</dbReference>
<protein>
    <recommendedName>
        <fullName evidence="3">IPT/TIG domain-containing protein</fullName>
    </recommendedName>
</protein>
<dbReference type="Gene3D" id="2.60.40.10">
    <property type="entry name" value="Immunoglobulins"/>
    <property type="match status" value="2"/>
</dbReference>
<dbReference type="OrthoDB" id="547548at2759"/>
<dbReference type="Pfam" id="PF01833">
    <property type="entry name" value="TIG"/>
    <property type="match status" value="2"/>
</dbReference>
<evidence type="ECO:0000256" key="1">
    <source>
        <dbReference type="ARBA" id="ARBA00022729"/>
    </source>
</evidence>
<gene>
    <name evidence="4" type="ORF">GPECTOR_47g384</name>
</gene>
<dbReference type="SUPFAM" id="SSF81296">
    <property type="entry name" value="E set domains"/>
    <property type="match status" value="2"/>
</dbReference>
<dbReference type="Proteomes" id="UP000075714">
    <property type="component" value="Unassembled WGS sequence"/>
</dbReference>